<feature type="region of interest" description="Disordered" evidence="1">
    <location>
        <begin position="281"/>
        <end position="306"/>
    </location>
</feature>
<gene>
    <name evidence="3" type="ORF">HHK36_000173</name>
</gene>
<keyword evidence="4" id="KW-1185">Reference proteome</keyword>
<evidence type="ECO:0000313" key="4">
    <source>
        <dbReference type="Proteomes" id="UP000655225"/>
    </source>
</evidence>
<dbReference type="EMBL" id="JABCRI010000001">
    <property type="protein sequence ID" value="KAF8412213.1"/>
    <property type="molecule type" value="Genomic_DNA"/>
</dbReference>
<dbReference type="Proteomes" id="UP000655225">
    <property type="component" value="Unassembled WGS sequence"/>
</dbReference>
<dbReference type="InterPro" id="IPR006563">
    <property type="entry name" value="POX_dom"/>
</dbReference>
<dbReference type="AlphaFoldDB" id="A0A835DPS2"/>
<name>A0A835DPS2_TETSI</name>
<sequence>MASAYVAASAYHHRRQYQQKELCFMAREDKSRNMVSSIGFCYPDVSSNNPTIQTHLVNQMQSFESNPENFNLTTGTEMLGFSTKNLQHRDGNSIMWKEFFGKSGNLQGSCSSKTINEPTIDFYHPEFNRPDFSTGFSETTSENLMVAPDSAWQENRLLVDDSSLRCVFPCEGNQRPSQGLSLSLCPNKPSSSSSGLQSFELREPVHHNHQDDDIRFISPISRDGLFGKSMNLQQQQEQHILLDGYFGKAANPHQTHVQLKNSKYLAPTQELLNEFCNIGTKQTGPPKLKPHKTNQWEDETESGSSGKQSLYSLDLFELQKRKAKLLSMLEEVFSFFLFHFLLLH</sequence>
<reference evidence="3 4" key="1">
    <citation type="submission" date="2020-04" db="EMBL/GenBank/DDBJ databases">
        <title>Plant Genome Project.</title>
        <authorList>
            <person name="Zhang R.-G."/>
        </authorList>
    </citation>
    <scope>NUCLEOTIDE SEQUENCE [LARGE SCALE GENOMIC DNA]</scope>
    <source>
        <strain evidence="3">YNK0</strain>
        <tissue evidence="3">Leaf</tissue>
    </source>
</reference>
<dbReference type="OMA" id="NQWEDET"/>
<accession>A0A835DPS2</accession>
<dbReference type="OrthoDB" id="1744991at2759"/>
<proteinExistence type="predicted"/>
<organism evidence="3 4">
    <name type="scientific">Tetracentron sinense</name>
    <name type="common">Spur-leaf</name>
    <dbReference type="NCBI Taxonomy" id="13715"/>
    <lineage>
        <taxon>Eukaryota</taxon>
        <taxon>Viridiplantae</taxon>
        <taxon>Streptophyta</taxon>
        <taxon>Embryophyta</taxon>
        <taxon>Tracheophyta</taxon>
        <taxon>Spermatophyta</taxon>
        <taxon>Magnoliopsida</taxon>
        <taxon>Trochodendrales</taxon>
        <taxon>Trochodendraceae</taxon>
        <taxon>Tetracentron</taxon>
    </lineage>
</organism>
<dbReference type="SMART" id="SM00574">
    <property type="entry name" value="POX"/>
    <property type="match status" value="1"/>
</dbReference>
<evidence type="ECO:0000259" key="2">
    <source>
        <dbReference type="SMART" id="SM00574"/>
    </source>
</evidence>
<protein>
    <recommendedName>
        <fullName evidence="2">POX domain-containing protein</fullName>
    </recommendedName>
</protein>
<comment type="caution">
    <text evidence="3">The sequence shown here is derived from an EMBL/GenBank/DDBJ whole genome shotgun (WGS) entry which is preliminary data.</text>
</comment>
<dbReference type="Pfam" id="PF07526">
    <property type="entry name" value="POX"/>
    <property type="match status" value="1"/>
</dbReference>
<evidence type="ECO:0000313" key="3">
    <source>
        <dbReference type="EMBL" id="KAF8412213.1"/>
    </source>
</evidence>
<feature type="domain" description="POX" evidence="2">
    <location>
        <begin position="253"/>
        <end position="342"/>
    </location>
</feature>
<evidence type="ECO:0000256" key="1">
    <source>
        <dbReference type="SAM" id="MobiDB-lite"/>
    </source>
</evidence>